<evidence type="ECO:0000313" key="5">
    <source>
        <dbReference type="Proteomes" id="UP000831947"/>
    </source>
</evidence>
<dbReference type="InterPro" id="IPR036452">
    <property type="entry name" value="Ribo_hydro-like"/>
</dbReference>
<dbReference type="PANTHER" id="PTHR12304">
    <property type="entry name" value="INOSINE-URIDINE PREFERRING NUCLEOSIDE HYDROLASE"/>
    <property type="match status" value="1"/>
</dbReference>
<dbReference type="Proteomes" id="UP000831947">
    <property type="component" value="Chromosome"/>
</dbReference>
<dbReference type="RefSeq" id="WP_249513463.1">
    <property type="nucleotide sequence ID" value="NZ_CP093365.1"/>
</dbReference>
<protein>
    <submittedName>
        <fullName evidence="4">Nucleoside hydrolase</fullName>
    </submittedName>
</protein>
<keyword evidence="1 4" id="KW-0378">Hydrolase</keyword>
<dbReference type="SUPFAM" id="SSF53590">
    <property type="entry name" value="Nucleoside hydrolase"/>
    <property type="match status" value="1"/>
</dbReference>
<feature type="domain" description="Inosine/uridine-preferring nucleoside hydrolase" evidence="3">
    <location>
        <begin position="5"/>
        <end position="297"/>
    </location>
</feature>
<keyword evidence="2" id="KW-0326">Glycosidase</keyword>
<name>A0ABY4PFJ2_9LACO</name>
<dbReference type="InterPro" id="IPR001910">
    <property type="entry name" value="Inosine/uridine_hydrolase_dom"/>
</dbReference>
<gene>
    <name evidence="4" type="ORF">MOO47_03780</name>
</gene>
<accession>A0ABY4PFJ2</accession>
<evidence type="ECO:0000256" key="1">
    <source>
        <dbReference type="ARBA" id="ARBA00022801"/>
    </source>
</evidence>
<evidence type="ECO:0000313" key="4">
    <source>
        <dbReference type="EMBL" id="UQS84279.1"/>
    </source>
</evidence>
<sequence>MVEKIVFDCDPGSDDSIAILETFAHPDKLEVLGMTSVGGNQILSNVTRNLQHILWFLKQQTPIASGQAQPIIKNLHNASEFHGTNGLAGPTFPPEADAYPIQSHNAITFLHNILSKSIEPITVVATAPLTNIALLLKVFPEDRTKIKRFVIMGGALKTGNVTPNAEFNFYVDPDAAHIVLASGIETVLCGLDVTNQTAIADNEITALANKGPASQLAYEILVPYAAAELKHHTLALAPIHDLTTISYLLKPELFSGQKLALQVNTTWSDQRGAITINADPAALTNVLVLDQVKRAEVIKLLVTSLEYLDQQLS</sequence>
<reference evidence="4 5" key="1">
    <citation type="journal article" date="2022" name="Int. J. Syst. Evol. Microbiol.">
        <title>Apilactobacillus apisilvae sp. nov., Nicolia spurrieriana gen. nov. sp. nov., Bombilactobacillus folatiphilus sp. nov. and Bombilactobacillus thymidiniphilus sp. nov., four new lactic acid bacterial isolates from stingless bees Tetragonula carbonaria and Austroplebeia australis.</title>
        <authorList>
            <person name="Oliphant S.A."/>
            <person name="Watson-Haigh N.S."/>
            <person name="Sumby K.M."/>
            <person name="Gardner J."/>
            <person name="Groom S."/>
            <person name="Jiranek V."/>
        </authorList>
    </citation>
    <scope>NUCLEOTIDE SEQUENCE [LARGE SCALE GENOMIC DNA]</scope>
    <source>
        <strain evidence="4 5">SG4_A1</strain>
    </source>
</reference>
<dbReference type="GO" id="GO:0016787">
    <property type="term" value="F:hydrolase activity"/>
    <property type="evidence" value="ECO:0007669"/>
    <property type="project" value="UniProtKB-KW"/>
</dbReference>
<dbReference type="Pfam" id="PF01156">
    <property type="entry name" value="IU_nuc_hydro"/>
    <property type="match status" value="1"/>
</dbReference>
<evidence type="ECO:0000256" key="2">
    <source>
        <dbReference type="ARBA" id="ARBA00023295"/>
    </source>
</evidence>
<dbReference type="InterPro" id="IPR023186">
    <property type="entry name" value="IUNH"/>
</dbReference>
<keyword evidence="5" id="KW-1185">Reference proteome</keyword>
<evidence type="ECO:0000259" key="3">
    <source>
        <dbReference type="Pfam" id="PF01156"/>
    </source>
</evidence>
<dbReference type="Gene3D" id="3.90.245.10">
    <property type="entry name" value="Ribonucleoside hydrolase-like"/>
    <property type="match status" value="1"/>
</dbReference>
<proteinExistence type="predicted"/>
<dbReference type="EMBL" id="CP093365">
    <property type="protein sequence ID" value="UQS84279.1"/>
    <property type="molecule type" value="Genomic_DNA"/>
</dbReference>
<organism evidence="4 5">
    <name type="scientific">Bombilactobacillus thymidiniphilus</name>
    <dbReference type="NCBI Taxonomy" id="2923363"/>
    <lineage>
        <taxon>Bacteria</taxon>
        <taxon>Bacillati</taxon>
        <taxon>Bacillota</taxon>
        <taxon>Bacilli</taxon>
        <taxon>Lactobacillales</taxon>
        <taxon>Lactobacillaceae</taxon>
        <taxon>Bombilactobacillus</taxon>
    </lineage>
</organism>
<dbReference type="PANTHER" id="PTHR12304:SF4">
    <property type="entry name" value="URIDINE NUCLEOSIDASE"/>
    <property type="match status" value="1"/>
</dbReference>